<dbReference type="Proteomes" id="UP000053593">
    <property type="component" value="Unassembled WGS sequence"/>
</dbReference>
<evidence type="ECO:0000313" key="1">
    <source>
        <dbReference type="EMBL" id="KIK60920.1"/>
    </source>
</evidence>
<gene>
    <name evidence="1" type="ORF">GYMLUDRAFT_167077</name>
</gene>
<name>A0A0D0BB02_9AGAR</name>
<dbReference type="HOGENOM" id="CLU_1708505_0_0_1"/>
<sequence>LHVEQNNEAFARKGTSPRRLEKFRRNPVKYGPKLVNTRFDKIGSDTDDLLDSDWNQALIHNLSKLAAEIVANCQDPNRFGLNADKINWKKLIRERLYRIFLAVIKAQPLFEGETRAQICRRLEDEHERVNKRCAEVFSRHQVRNFFLLYLANLF</sequence>
<accession>A0A0D0BB02</accession>
<feature type="non-terminal residue" evidence="1">
    <location>
        <position position="1"/>
    </location>
</feature>
<reference evidence="1 2" key="1">
    <citation type="submission" date="2014-04" db="EMBL/GenBank/DDBJ databases">
        <title>Evolutionary Origins and Diversification of the Mycorrhizal Mutualists.</title>
        <authorList>
            <consortium name="DOE Joint Genome Institute"/>
            <consortium name="Mycorrhizal Genomics Consortium"/>
            <person name="Kohler A."/>
            <person name="Kuo A."/>
            <person name="Nagy L.G."/>
            <person name="Floudas D."/>
            <person name="Copeland A."/>
            <person name="Barry K.W."/>
            <person name="Cichocki N."/>
            <person name="Veneault-Fourrey C."/>
            <person name="LaButti K."/>
            <person name="Lindquist E.A."/>
            <person name="Lipzen A."/>
            <person name="Lundell T."/>
            <person name="Morin E."/>
            <person name="Murat C."/>
            <person name="Riley R."/>
            <person name="Ohm R."/>
            <person name="Sun H."/>
            <person name="Tunlid A."/>
            <person name="Henrissat B."/>
            <person name="Grigoriev I.V."/>
            <person name="Hibbett D.S."/>
            <person name="Martin F."/>
        </authorList>
    </citation>
    <scope>NUCLEOTIDE SEQUENCE [LARGE SCALE GENOMIC DNA]</scope>
    <source>
        <strain evidence="1 2">FD-317 M1</strain>
    </source>
</reference>
<keyword evidence="2" id="KW-1185">Reference proteome</keyword>
<dbReference type="OrthoDB" id="2921007at2759"/>
<evidence type="ECO:0000313" key="2">
    <source>
        <dbReference type="Proteomes" id="UP000053593"/>
    </source>
</evidence>
<proteinExistence type="predicted"/>
<dbReference type="EMBL" id="KN834773">
    <property type="protein sequence ID" value="KIK60920.1"/>
    <property type="molecule type" value="Genomic_DNA"/>
</dbReference>
<dbReference type="AlphaFoldDB" id="A0A0D0BB02"/>
<protein>
    <submittedName>
        <fullName evidence="1">Uncharacterized protein</fullName>
    </submittedName>
</protein>
<organism evidence="1 2">
    <name type="scientific">Collybiopsis luxurians FD-317 M1</name>
    <dbReference type="NCBI Taxonomy" id="944289"/>
    <lineage>
        <taxon>Eukaryota</taxon>
        <taxon>Fungi</taxon>
        <taxon>Dikarya</taxon>
        <taxon>Basidiomycota</taxon>
        <taxon>Agaricomycotina</taxon>
        <taxon>Agaricomycetes</taxon>
        <taxon>Agaricomycetidae</taxon>
        <taxon>Agaricales</taxon>
        <taxon>Marasmiineae</taxon>
        <taxon>Omphalotaceae</taxon>
        <taxon>Collybiopsis</taxon>
        <taxon>Collybiopsis luxurians</taxon>
    </lineage>
</organism>